<geneLocation type="plasmid" evidence="3">
    <name>pJH-T4</name>
</geneLocation>
<proteinExistence type="predicted"/>
<dbReference type="AlphaFoldDB" id="A0A2H4HIA3"/>
<organism evidence="3">
    <name type="scientific">Enterococcus faecalis</name>
    <name type="common">Streptococcus faecalis</name>
    <dbReference type="NCBI Taxonomy" id="1351"/>
    <lineage>
        <taxon>Bacteria</taxon>
        <taxon>Bacillati</taxon>
        <taxon>Bacillota</taxon>
        <taxon>Bacilli</taxon>
        <taxon>Lactobacillales</taxon>
        <taxon>Enterococcaceae</taxon>
        <taxon>Enterococcus</taxon>
    </lineage>
</organism>
<feature type="transmembrane region" description="Helical" evidence="2">
    <location>
        <begin position="12"/>
        <end position="30"/>
    </location>
</feature>
<evidence type="ECO:0000313" key="3">
    <source>
        <dbReference type="EMBL" id="ARQ19166.1"/>
    </source>
</evidence>
<protein>
    <submittedName>
        <fullName evidence="3">Cell division protein FtsL</fullName>
    </submittedName>
</protein>
<accession>A0A2H4HIA3</accession>
<feature type="coiled-coil region" evidence="1">
    <location>
        <begin position="32"/>
        <end position="66"/>
    </location>
</feature>
<gene>
    <name evidence="3" type="primary">ftsB</name>
</gene>
<keyword evidence="1" id="KW-0175">Coiled coil</keyword>
<dbReference type="GO" id="GO:0051301">
    <property type="term" value="P:cell division"/>
    <property type="evidence" value="ECO:0007669"/>
    <property type="project" value="UniProtKB-KW"/>
</dbReference>
<keyword evidence="2" id="KW-0812">Transmembrane</keyword>
<sequence length="216" mass="24448">MIKRKNDNKWKYICGVLIIILVLGGLLSQLHTSNIQAKNKKLDQEVTQLEEQNSKLSKNISDLNANVEANLTNDDGSELNKQIAEVAKKFVELYPVYDIEKVEEKKADLEKIATPSVADSIVPNDMITTSKKTLESKSTTQKGEAYSSDPTFKSKYKDSKLYTNYVNANTINYFAEVNYKTESSSGDTENTVYMLFEVTNKDGQVLVDNYEIKYLK</sequence>
<evidence type="ECO:0000256" key="1">
    <source>
        <dbReference type="SAM" id="Coils"/>
    </source>
</evidence>
<dbReference type="EMBL" id="KY290886">
    <property type="protein sequence ID" value="ARQ19166.1"/>
    <property type="molecule type" value="Genomic_DNA"/>
</dbReference>
<dbReference type="RefSeq" id="WP_002338149.1">
    <property type="nucleotide sequence ID" value="NZ_KY290886.1"/>
</dbReference>
<keyword evidence="3" id="KW-0132">Cell division</keyword>
<name>A0A2H4HIA3_ENTFL</name>
<keyword evidence="2" id="KW-0472">Membrane</keyword>
<evidence type="ECO:0000256" key="2">
    <source>
        <dbReference type="SAM" id="Phobius"/>
    </source>
</evidence>
<keyword evidence="3" id="KW-0614">Plasmid</keyword>
<keyword evidence="2" id="KW-1133">Transmembrane helix</keyword>
<keyword evidence="3" id="KW-0131">Cell cycle</keyword>
<reference evidence="3" key="1">
    <citation type="submission" date="2016-12" db="EMBL/GenBank/DDBJ databases">
        <title>Genetic characterization of cointegrate plasmids responsible for the mobilization of pRUM-like and pLAG, via pHTbeta, from Enterococcus faecium to E. faecalis.</title>
        <authorList>
            <person name="Di Sante L."/>
            <person name="Morroni G."/>
            <person name="Vignaroli C."/>
            <person name="Brenciani A."/>
        </authorList>
    </citation>
    <scope>NUCLEOTIDE SEQUENCE</scope>
    <source>
        <strain evidence="3">Transconjugant T4</strain>
        <plasmid evidence="3">pJH-T4</plasmid>
    </source>
</reference>